<feature type="transmembrane region" description="Helical" evidence="2">
    <location>
        <begin position="99"/>
        <end position="117"/>
    </location>
</feature>
<dbReference type="OrthoDB" id="9771237at2"/>
<organism evidence="5 6">
    <name type="scientific">Stutzerimonas stutzeri</name>
    <name type="common">Pseudomonas stutzeri</name>
    <dbReference type="NCBI Taxonomy" id="316"/>
    <lineage>
        <taxon>Bacteria</taxon>
        <taxon>Pseudomonadati</taxon>
        <taxon>Pseudomonadota</taxon>
        <taxon>Gammaproteobacteria</taxon>
        <taxon>Pseudomonadales</taxon>
        <taxon>Pseudomonadaceae</taxon>
        <taxon>Stutzerimonas</taxon>
    </lineage>
</organism>
<dbReference type="InterPro" id="IPR006860">
    <property type="entry name" value="FecR"/>
</dbReference>
<evidence type="ECO:0000256" key="1">
    <source>
        <dbReference type="SAM" id="MobiDB-lite"/>
    </source>
</evidence>
<dbReference type="GO" id="GO:0016989">
    <property type="term" value="F:sigma factor antagonist activity"/>
    <property type="evidence" value="ECO:0007669"/>
    <property type="project" value="TreeGrafter"/>
</dbReference>
<feature type="domain" description="FecR N-terminal" evidence="4">
    <location>
        <begin position="36"/>
        <end position="76"/>
    </location>
</feature>
<keyword evidence="2" id="KW-0812">Transmembrane</keyword>
<dbReference type="PANTHER" id="PTHR30273:SF2">
    <property type="entry name" value="PROTEIN FECR"/>
    <property type="match status" value="1"/>
</dbReference>
<dbReference type="Gene3D" id="2.60.120.1440">
    <property type="match status" value="1"/>
</dbReference>
<dbReference type="Proteomes" id="UP000237068">
    <property type="component" value="Unassembled WGS sequence"/>
</dbReference>
<dbReference type="Pfam" id="PF16220">
    <property type="entry name" value="DUF4880"/>
    <property type="match status" value="1"/>
</dbReference>
<dbReference type="InterPro" id="IPR032623">
    <property type="entry name" value="FecR_N"/>
</dbReference>
<keyword evidence="2" id="KW-0472">Membrane</keyword>
<dbReference type="AlphaFoldDB" id="A0A2S4APU7"/>
<dbReference type="PANTHER" id="PTHR30273">
    <property type="entry name" value="PERIPLASMIC SIGNAL SENSOR AND SIGMA FACTOR ACTIVATOR FECR-RELATED"/>
    <property type="match status" value="1"/>
</dbReference>
<keyword evidence="5" id="KW-0808">Transferase</keyword>
<dbReference type="InterPro" id="IPR012373">
    <property type="entry name" value="Ferrdict_sens_TM"/>
</dbReference>
<accession>A0A2S4APU7</accession>
<dbReference type="Pfam" id="PF04773">
    <property type="entry name" value="FecR"/>
    <property type="match status" value="1"/>
</dbReference>
<evidence type="ECO:0000259" key="3">
    <source>
        <dbReference type="Pfam" id="PF04773"/>
    </source>
</evidence>
<dbReference type="EMBL" id="PPXG01000003">
    <property type="protein sequence ID" value="POH83488.1"/>
    <property type="molecule type" value="Genomic_DNA"/>
</dbReference>
<evidence type="ECO:0000313" key="6">
    <source>
        <dbReference type="Proteomes" id="UP000237068"/>
    </source>
</evidence>
<proteinExistence type="predicted"/>
<gene>
    <name evidence="5" type="ORF">CXK91_09720</name>
</gene>
<sequence length="328" mass="36397">MLKRDRPSHAAHESDLTSAEFAMSNTPRQDPHWNSAMEWLLWLQESPDDPELRAACEAWQRASPANARAWQRAARVWHLSGQLPSSSRNRWPGSRRRRSAFFTTAVAACLALLMVLLPTPQGAIDNPHGGPRKLVLEDGSRIWLKGGSSIRQHFNATHRQLDLLEGEIFLDVTTDPARPFIVHAADSNVAVTGTAFTVALDGTTLDVAVAHGSVRVENPQRATVLKQGQRLRLNTDAGLRSRTAIAPTHVAAWRHGQLIAADQPISEVVDQLRSYHQGWILLRNDNLAAERVTGLYNLNDPQAALEALVQPHGGRIQRWSPFVLVIDR</sequence>
<evidence type="ECO:0000313" key="5">
    <source>
        <dbReference type="EMBL" id="POH83488.1"/>
    </source>
</evidence>
<name>A0A2S4APU7_STUST</name>
<keyword evidence="2" id="KW-1133">Transmembrane helix</keyword>
<dbReference type="PIRSF" id="PIRSF018266">
    <property type="entry name" value="FecR"/>
    <property type="match status" value="1"/>
</dbReference>
<dbReference type="GO" id="GO:0016301">
    <property type="term" value="F:kinase activity"/>
    <property type="evidence" value="ECO:0007669"/>
    <property type="project" value="UniProtKB-KW"/>
</dbReference>
<evidence type="ECO:0000259" key="4">
    <source>
        <dbReference type="Pfam" id="PF16220"/>
    </source>
</evidence>
<evidence type="ECO:0000256" key="2">
    <source>
        <dbReference type="SAM" id="Phobius"/>
    </source>
</evidence>
<feature type="region of interest" description="Disordered" evidence="1">
    <location>
        <begin position="1"/>
        <end position="28"/>
    </location>
</feature>
<protein>
    <submittedName>
        <fullName evidence="5">Histidine kinase</fullName>
    </submittedName>
</protein>
<keyword evidence="5" id="KW-0418">Kinase</keyword>
<feature type="domain" description="FecR protein" evidence="3">
    <location>
        <begin position="129"/>
        <end position="215"/>
    </location>
</feature>
<comment type="caution">
    <text evidence="5">The sequence shown here is derived from an EMBL/GenBank/DDBJ whole genome shotgun (WGS) entry which is preliminary data.</text>
</comment>
<reference evidence="5 6" key="1">
    <citation type="submission" date="2018-01" db="EMBL/GenBank/DDBJ databases">
        <title>Denitrification phenotypes of diverse strains of Pseudomonas stutzeri.</title>
        <authorList>
            <person name="Milligan D.A."/>
            <person name="Bergaust L."/>
            <person name="Bakken L.R."/>
            <person name="Frostegard A."/>
        </authorList>
    </citation>
    <scope>NUCLEOTIDE SEQUENCE [LARGE SCALE GENOMIC DNA]</scope>
    <source>
        <strain evidence="5 6">24a13</strain>
    </source>
</reference>
<feature type="compositionally biased region" description="Basic and acidic residues" evidence="1">
    <location>
        <begin position="1"/>
        <end position="15"/>
    </location>
</feature>